<keyword evidence="2" id="KW-1185">Reference proteome</keyword>
<dbReference type="EMBL" id="AWEY01000018">
    <property type="protein sequence ID" value="ERK39523.1"/>
    <property type="molecule type" value="Genomic_DNA"/>
</dbReference>
<sequence length="257" mass="29725">MYILFVCICCDFNMKSLGGQEERVVKVERYDRLESRYLTTGDFSALQQMNTEYPIETRTLVENVLKIGAVYEPDINNRFLSFFQDTALQVLISDAEAQYADMEDVNAAFDAAFKRLKELLPDMPLPEIYTQIGALNQSVLIGDKLIGISLDKYLGEDYPLYKKYYSVQQRRSMAREYIVPDCISFYLLSLYPLDSPDARTQREHDLHMGKMMWATNVAMHKKVFKTPFVKSVEKYMSSHPGTTVKALLEGKNYQDFK</sequence>
<dbReference type="InterPro" id="IPR019853">
    <property type="entry name" value="GldB-like"/>
</dbReference>
<evidence type="ECO:0000313" key="2">
    <source>
        <dbReference type="Proteomes" id="UP000016648"/>
    </source>
</evidence>
<organism evidence="1 2">
    <name type="scientific">Segatella baroniae F0067</name>
    <dbReference type="NCBI Taxonomy" id="1115809"/>
    <lineage>
        <taxon>Bacteria</taxon>
        <taxon>Pseudomonadati</taxon>
        <taxon>Bacteroidota</taxon>
        <taxon>Bacteroidia</taxon>
        <taxon>Bacteroidales</taxon>
        <taxon>Prevotellaceae</taxon>
        <taxon>Segatella</taxon>
    </lineage>
</organism>
<evidence type="ECO:0000313" key="1">
    <source>
        <dbReference type="EMBL" id="ERK39523.1"/>
    </source>
</evidence>
<gene>
    <name evidence="1" type="ORF">HMPREF9135_1999</name>
</gene>
<comment type="caution">
    <text evidence="1">The sequence shown here is derived from an EMBL/GenBank/DDBJ whole genome shotgun (WGS) entry which is preliminary data.</text>
</comment>
<dbReference type="PATRIC" id="fig|1115809.3.peg.1093"/>
<dbReference type="AlphaFoldDB" id="U2QDZ3"/>
<proteinExistence type="predicted"/>
<protein>
    <submittedName>
        <fullName evidence="1">Uncharacterized protein</fullName>
    </submittedName>
</protein>
<reference evidence="1 2" key="1">
    <citation type="submission" date="2013-08" db="EMBL/GenBank/DDBJ databases">
        <authorList>
            <person name="Durkin A.S."/>
            <person name="Haft D.R."/>
            <person name="McCorrison J."/>
            <person name="Torralba M."/>
            <person name="Gillis M."/>
            <person name="Haft D.H."/>
            <person name="Methe B."/>
            <person name="Sutton G."/>
            <person name="Nelson K.E."/>
        </authorList>
    </citation>
    <scope>NUCLEOTIDE SEQUENCE [LARGE SCALE GENOMIC DNA]</scope>
    <source>
        <strain evidence="1 2">F0067</strain>
    </source>
</reference>
<name>U2QDZ3_9BACT</name>
<accession>U2QDZ3</accession>
<dbReference type="Proteomes" id="UP000016648">
    <property type="component" value="Unassembled WGS sequence"/>
</dbReference>
<dbReference type="Pfam" id="PF25594">
    <property type="entry name" value="GldB_lipo"/>
    <property type="match status" value="1"/>
</dbReference>